<feature type="transmembrane region" description="Helical" evidence="1">
    <location>
        <begin position="47"/>
        <end position="68"/>
    </location>
</feature>
<sequence>MTNQRRIDRWPYRDEYSGLVWPSDAFLSRRQQPWCWHVARWFLRTEVILFGVLLAVVAASVVGHVCWWPK</sequence>
<gene>
    <name evidence="2" type="ORF">LCGC14_1571440</name>
</gene>
<keyword evidence="1" id="KW-0812">Transmembrane</keyword>
<name>A0A0F9LK02_9ZZZZ</name>
<accession>A0A0F9LK02</accession>
<protein>
    <submittedName>
        <fullName evidence="2">Uncharacterized protein</fullName>
    </submittedName>
</protein>
<proteinExistence type="predicted"/>
<dbReference type="EMBL" id="LAZR01012260">
    <property type="protein sequence ID" value="KKM27770.1"/>
    <property type="molecule type" value="Genomic_DNA"/>
</dbReference>
<organism evidence="2">
    <name type="scientific">marine sediment metagenome</name>
    <dbReference type="NCBI Taxonomy" id="412755"/>
    <lineage>
        <taxon>unclassified sequences</taxon>
        <taxon>metagenomes</taxon>
        <taxon>ecological metagenomes</taxon>
    </lineage>
</organism>
<dbReference type="AlphaFoldDB" id="A0A0F9LK02"/>
<reference evidence="2" key="1">
    <citation type="journal article" date="2015" name="Nature">
        <title>Complex archaea that bridge the gap between prokaryotes and eukaryotes.</title>
        <authorList>
            <person name="Spang A."/>
            <person name="Saw J.H."/>
            <person name="Jorgensen S.L."/>
            <person name="Zaremba-Niedzwiedzka K."/>
            <person name="Martijn J."/>
            <person name="Lind A.E."/>
            <person name="van Eijk R."/>
            <person name="Schleper C."/>
            <person name="Guy L."/>
            <person name="Ettema T.J."/>
        </authorList>
    </citation>
    <scope>NUCLEOTIDE SEQUENCE</scope>
</reference>
<keyword evidence="1" id="KW-1133">Transmembrane helix</keyword>
<keyword evidence="1" id="KW-0472">Membrane</keyword>
<evidence type="ECO:0000256" key="1">
    <source>
        <dbReference type="SAM" id="Phobius"/>
    </source>
</evidence>
<comment type="caution">
    <text evidence="2">The sequence shown here is derived from an EMBL/GenBank/DDBJ whole genome shotgun (WGS) entry which is preliminary data.</text>
</comment>
<evidence type="ECO:0000313" key="2">
    <source>
        <dbReference type="EMBL" id="KKM27770.1"/>
    </source>
</evidence>